<comment type="caution">
    <text evidence="1">The sequence shown here is derived from an EMBL/GenBank/DDBJ whole genome shotgun (WGS) entry which is preliminary data.</text>
</comment>
<accession>A0A8H6LXB9</accession>
<dbReference type="Proteomes" id="UP000521943">
    <property type="component" value="Unassembled WGS sequence"/>
</dbReference>
<sequence length="244" mass="26475">MNKSHPTLFAYIEPDLWALKPSSLPALHALLQCASSDLGKADWCPGCQERIGWGDSPSHTVLSFPALRRFQLESQRYTYEATLGAFDDGTAYHSTTPRLRERSFQSKEEEGTTRSLKCVLSAMTFGGLHSLIGGGLPLPGGSGVLPDDRISRVDQALESQCEKHKLTPEAVLEAPINIPQLVPHPVPVAFRRLAFWPHSNCLSLAEGGVPMLPVEGTLTITPAERVSLGVALPEGRGTWKARSA</sequence>
<gene>
    <name evidence="1" type="ORF">DFP72DRAFT_856344</name>
</gene>
<dbReference type="EMBL" id="JACGCI010000104">
    <property type="protein sequence ID" value="KAF6745564.1"/>
    <property type="molecule type" value="Genomic_DNA"/>
</dbReference>
<keyword evidence="2" id="KW-1185">Reference proteome</keyword>
<reference evidence="1 2" key="1">
    <citation type="submission" date="2020-07" db="EMBL/GenBank/DDBJ databases">
        <title>Comparative genomics of pyrophilous fungi reveals a link between fire events and developmental genes.</title>
        <authorList>
            <consortium name="DOE Joint Genome Institute"/>
            <person name="Steindorff A.S."/>
            <person name="Carver A."/>
            <person name="Calhoun S."/>
            <person name="Stillman K."/>
            <person name="Liu H."/>
            <person name="Lipzen A."/>
            <person name="Pangilinan J."/>
            <person name="Labutti K."/>
            <person name="Bruns T.D."/>
            <person name="Grigoriev I.V."/>
        </authorList>
    </citation>
    <scope>NUCLEOTIDE SEQUENCE [LARGE SCALE GENOMIC DNA]</scope>
    <source>
        <strain evidence="1 2">CBS 144469</strain>
    </source>
</reference>
<evidence type="ECO:0000313" key="1">
    <source>
        <dbReference type="EMBL" id="KAF6745564.1"/>
    </source>
</evidence>
<organism evidence="1 2">
    <name type="scientific">Ephemerocybe angulata</name>
    <dbReference type="NCBI Taxonomy" id="980116"/>
    <lineage>
        <taxon>Eukaryota</taxon>
        <taxon>Fungi</taxon>
        <taxon>Dikarya</taxon>
        <taxon>Basidiomycota</taxon>
        <taxon>Agaricomycotina</taxon>
        <taxon>Agaricomycetes</taxon>
        <taxon>Agaricomycetidae</taxon>
        <taxon>Agaricales</taxon>
        <taxon>Agaricineae</taxon>
        <taxon>Psathyrellaceae</taxon>
        <taxon>Ephemerocybe</taxon>
    </lineage>
</organism>
<proteinExistence type="predicted"/>
<name>A0A8H6LXB9_9AGAR</name>
<protein>
    <submittedName>
        <fullName evidence="1">Uncharacterized protein</fullName>
    </submittedName>
</protein>
<evidence type="ECO:0000313" key="2">
    <source>
        <dbReference type="Proteomes" id="UP000521943"/>
    </source>
</evidence>
<dbReference type="AlphaFoldDB" id="A0A8H6LXB9"/>